<dbReference type="RefSeq" id="WP_121922885.1">
    <property type="nucleotide sequence ID" value="NZ_REFO01000011.1"/>
</dbReference>
<organism evidence="1 2">
    <name type="scientific">Hydrogenothermus marinus</name>
    <dbReference type="NCBI Taxonomy" id="133270"/>
    <lineage>
        <taxon>Bacteria</taxon>
        <taxon>Pseudomonadati</taxon>
        <taxon>Aquificota</taxon>
        <taxon>Aquificia</taxon>
        <taxon>Aquificales</taxon>
        <taxon>Hydrogenothermaceae</taxon>
        <taxon>Hydrogenothermus</taxon>
    </lineage>
</organism>
<dbReference type="AlphaFoldDB" id="A0A3M0BI45"/>
<dbReference type="Proteomes" id="UP000280842">
    <property type="component" value="Unassembled WGS sequence"/>
</dbReference>
<accession>A0A3M0BI45</accession>
<name>A0A3M0BI45_9AQUI</name>
<proteinExistence type="predicted"/>
<dbReference type="EMBL" id="REFO01000011">
    <property type="protein sequence ID" value="RMA97093.1"/>
    <property type="molecule type" value="Genomic_DNA"/>
</dbReference>
<dbReference type="PROSITE" id="PS51257">
    <property type="entry name" value="PROKAR_LIPOPROTEIN"/>
    <property type="match status" value="1"/>
</dbReference>
<gene>
    <name evidence="1" type="ORF">CLV39_0748</name>
</gene>
<evidence type="ECO:0000313" key="1">
    <source>
        <dbReference type="EMBL" id="RMA97093.1"/>
    </source>
</evidence>
<dbReference type="OrthoDB" id="9815602at2"/>
<reference evidence="1 2" key="1">
    <citation type="submission" date="2018-10" db="EMBL/GenBank/DDBJ databases">
        <title>Genomic Encyclopedia of Archaeal and Bacterial Type Strains, Phase II (KMG-II): from individual species to whole genera.</title>
        <authorList>
            <person name="Goeker M."/>
        </authorList>
    </citation>
    <scope>NUCLEOTIDE SEQUENCE [LARGE SCALE GENOMIC DNA]</scope>
    <source>
        <strain evidence="1 2">VM1</strain>
    </source>
</reference>
<evidence type="ECO:0000313" key="2">
    <source>
        <dbReference type="Proteomes" id="UP000280842"/>
    </source>
</evidence>
<protein>
    <recommendedName>
        <fullName evidence="3">NitT/TauT family transport system substrate-binding protein</fullName>
    </recommendedName>
</protein>
<comment type="caution">
    <text evidence="1">The sequence shown here is derived from an EMBL/GenBank/DDBJ whole genome shotgun (WGS) entry which is preliminary data.</text>
</comment>
<sequence length="62" mass="7449">MNFLKYLFIIIFIILTYSCNQKNEILKVGTNVWPGYEPIYIAREIGKLDKNIKLYKKYNKET</sequence>
<evidence type="ECO:0008006" key="3">
    <source>
        <dbReference type="Google" id="ProtNLM"/>
    </source>
</evidence>
<keyword evidence="2" id="KW-1185">Reference proteome</keyword>